<proteinExistence type="predicted"/>
<dbReference type="Pfam" id="PF19615">
    <property type="entry name" value="DUF6120"/>
    <property type="match status" value="1"/>
</dbReference>
<evidence type="ECO:0000313" key="3">
    <source>
        <dbReference type="Proteomes" id="UP000647235"/>
    </source>
</evidence>
<dbReference type="InterPro" id="IPR046123">
    <property type="entry name" value="DUF6120"/>
</dbReference>
<keyword evidence="1" id="KW-0472">Membrane</keyword>
<organism evidence="2 3">
    <name type="scientific">Dorea hominis</name>
    <dbReference type="NCBI Taxonomy" id="2763040"/>
    <lineage>
        <taxon>Bacteria</taxon>
        <taxon>Bacillati</taxon>
        <taxon>Bacillota</taxon>
        <taxon>Clostridia</taxon>
        <taxon>Lachnospirales</taxon>
        <taxon>Lachnospiraceae</taxon>
        <taxon>Dorea</taxon>
    </lineage>
</organism>
<evidence type="ECO:0000313" key="2">
    <source>
        <dbReference type="EMBL" id="MBC5664429.1"/>
    </source>
</evidence>
<dbReference type="EMBL" id="JACOOY010000004">
    <property type="protein sequence ID" value="MBC5664429.1"/>
    <property type="molecule type" value="Genomic_DNA"/>
</dbReference>
<dbReference type="Proteomes" id="UP000647235">
    <property type="component" value="Unassembled WGS sequence"/>
</dbReference>
<feature type="transmembrane region" description="Helical" evidence="1">
    <location>
        <begin position="85"/>
        <end position="103"/>
    </location>
</feature>
<protein>
    <submittedName>
        <fullName evidence="2">Uncharacterized protein</fullName>
    </submittedName>
</protein>
<keyword evidence="3" id="KW-1185">Reference proteome</keyword>
<accession>A0ABR7EUN1</accession>
<keyword evidence="1" id="KW-1133">Transmembrane helix</keyword>
<evidence type="ECO:0000256" key="1">
    <source>
        <dbReference type="SAM" id="Phobius"/>
    </source>
</evidence>
<gene>
    <name evidence="2" type="ORF">H8S07_03900</name>
</gene>
<dbReference type="RefSeq" id="WP_186855454.1">
    <property type="nucleotide sequence ID" value="NZ_JACOOY010000004.1"/>
</dbReference>
<keyword evidence="1" id="KW-0812">Transmembrane</keyword>
<name>A0ABR7EUN1_9FIRM</name>
<reference evidence="2 3" key="1">
    <citation type="submission" date="2020-08" db="EMBL/GenBank/DDBJ databases">
        <title>Genome public.</title>
        <authorList>
            <person name="Liu C."/>
            <person name="Sun Q."/>
        </authorList>
    </citation>
    <scope>NUCLEOTIDE SEQUENCE [LARGE SCALE GENOMIC DNA]</scope>
    <source>
        <strain evidence="2 3">NSJ-36</strain>
    </source>
</reference>
<comment type="caution">
    <text evidence="2">The sequence shown here is derived from an EMBL/GenBank/DDBJ whole genome shotgun (WGS) entry which is preliminary data.</text>
</comment>
<sequence>MNKACKTYYKNLKLFLPIHKATEKQLFQDIKSALTNLSEENPAINYSEICDELGNPEEIVADYYSNCDSSYLTKNLRFTCYIRRMFVAVLIAFIIVTGVRSFYLHKLYRETQKTIPTHVIESIE</sequence>